<keyword evidence="3 12" id="KW-0858">Xylan degradation</keyword>
<evidence type="ECO:0000313" key="12">
    <source>
        <dbReference type="EMBL" id="QDU72038.1"/>
    </source>
</evidence>
<evidence type="ECO:0000256" key="6">
    <source>
        <dbReference type="ARBA" id="ARBA00023277"/>
    </source>
</evidence>
<dbReference type="InterPro" id="IPR001000">
    <property type="entry name" value="GH10_dom"/>
</dbReference>
<dbReference type="Gene3D" id="2.60.120.260">
    <property type="entry name" value="Galactose-binding domain-like"/>
    <property type="match status" value="1"/>
</dbReference>
<proteinExistence type="inferred from homology"/>
<evidence type="ECO:0000256" key="7">
    <source>
        <dbReference type="ARBA" id="ARBA00023295"/>
    </source>
</evidence>
<dbReference type="InterPro" id="IPR017853">
    <property type="entry name" value="GH"/>
</dbReference>
<comment type="catalytic activity">
    <reaction evidence="1 9">
        <text>Endohydrolysis of (1-&gt;4)-beta-D-xylosidic linkages in xylans.</text>
        <dbReference type="EC" id="3.2.1.8"/>
    </reaction>
</comment>
<dbReference type="InterPro" id="IPR044846">
    <property type="entry name" value="GH10"/>
</dbReference>
<dbReference type="GO" id="GO:0045493">
    <property type="term" value="P:xylan catabolic process"/>
    <property type="evidence" value="ECO:0007669"/>
    <property type="project" value="UniProtKB-KW"/>
</dbReference>
<keyword evidence="13" id="KW-1185">Reference proteome</keyword>
<dbReference type="GO" id="GO:0031176">
    <property type="term" value="F:endo-1,4-beta-xylanase activity"/>
    <property type="evidence" value="ECO:0007669"/>
    <property type="project" value="UniProtKB-EC"/>
</dbReference>
<dbReference type="EMBL" id="CP036280">
    <property type="protein sequence ID" value="QDU72038.1"/>
    <property type="molecule type" value="Genomic_DNA"/>
</dbReference>
<dbReference type="AlphaFoldDB" id="A0A518BYJ4"/>
<comment type="similarity">
    <text evidence="2 9">Belongs to the glycosyl hydrolase 10 (cellulase F) family.</text>
</comment>
<feature type="chain" id="PRO_5021734368" description="Beta-xylanase" evidence="10">
    <location>
        <begin position="20"/>
        <end position="606"/>
    </location>
</feature>
<evidence type="ECO:0000256" key="4">
    <source>
        <dbReference type="ARBA" id="ARBA00022729"/>
    </source>
</evidence>
<evidence type="ECO:0000256" key="8">
    <source>
        <dbReference type="ARBA" id="ARBA00023326"/>
    </source>
</evidence>
<dbReference type="Proteomes" id="UP000320386">
    <property type="component" value="Chromosome"/>
</dbReference>
<dbReference type="Pfam" id="PF00331">
    <property type="entry name" value="Glyco_hydro_10"/>
    <property type="match status" value="1"/>
</dbReference>
<protein>
    <recommendedName>
        <fullName evidence="9">Beta-xylanase</fullName>
        <ecNumber evidence="9">3.2.1.8</ecNumber>
    </recommendedName>
</protein>
<name>A0A518BYJ4_9BACT</name>
<evidence type="ECO:0000256" key="10">
    <source>
        <dbReference type="SAM" id="SignalP"/>
    </source>
</evidence>
<evidence type="ECO:0000259" key="11">
    <source>
        <dbReference type="PROSITE" id="PS51760"/>
    </source>
</evidence>
<evidence type="ECO:0000313" key="13">
    <source>
        <dbReference type="Proteomes" id="UP000320386"/>
    </source>
</evidence>
<organism evidence="12 13">
    <name type="scientific">Mucisphaera calidilacus</name>
    <dbReference type="NCBI Taxonomy" id="2527982"/>
    <lineage>
        <taxon>Bacteria</taxon>
        <taxon>Pseudomonadati</taxon>
        <taxon>Planctomycetota</taxon>
        <taxon>Phycisphaerae</taxon>
        <taxon>Phycisphaerales</taxon>
        <taxon>Phycisphaeraceae</taxon>
        <taxon>Mucisphaera</taxon>
    </lineage>
</organism>
<evidence type="ECO:0000256" key="3">
    <source>
        <dbReference type="ARBA" id="ARBA00022651"/>
    </source>
</evidence>
<keyword evidence="5 9" id="KW-0378">Hydrolase</keyword>
<dbReference type="PANTHER" id="PTHR31490:SF88">
    <property type="entry name" value="BETA-XYLANASE"/>
    <property type="match status" value="1"/>
</dbReference>
<reference evidence="12 13" key="1">
    <citation type="submission" date="2019-02" db="EMBL/GenBank/DDBJ databases">
        <title>Deep-cultivation of Planctomycetes and their phenomic and genomic characterization uncovers novel biology.</title>
        <authorList>
            <person name="Wiegand S."/>
            <person name="Jogler M."/>
            <person name="Boedeker C."/>
            <person name="Pinto D."/>
            <person name="Vollmers J."/>
            <person name="Rivas-Marin E."/>
            <person name="Kohn T."/>
            <person name="Peeters S.H."/>
            <person name="Heuer A."/>
            <person name="Rast P."/>
            <person name="Oberbeckmann S."/>
            <person name="Bunk B."/>
            <person name="Jeske O."/>
            <person name="Meyerdierks A."/>
            <person name="Storesund J.E."/>
            <person name="Kallscheuer N."/>
            <person name="Luecker S."/>
            <person name="Lage O.M."/>
            <person name="Pohl T."/>
            <person name="Merkel B.J."/>
            <person name="Hornburger P."/>
            <person name="Mueller R.-W."/>
            <person name="Bruemmer F."/>
            <person name="Labrenz M."/>
            <person name="Spormann A.M."/>
            <person name="Op den Camp H."/>
            <person name="Overmann J."/>
            <person name="Amann R."/>
            <person name="Jetten M.S.M."/>
            <person name="Mascher T."/>
            <person name="Medema M.H."/>
            <person name="Devos D.P."/>
            <person name="Kaster A.-K."/>
            <person name="Ovreas L."/>
            <person name="Rohde M."/>
            <person name="Galperin M.Y."/>
            <person name="Jogler C."/>
        </authorList>
    </citation>
    <scope>NUCLEOTIDE SEQUENCE [LARGE SCALE GENOMIC DNA]</scope>
    <source>
        <strain evidence="12 13">Pan265</strain>
    </source>
</reference>
<dbReference type="EC" id="3.2.1.8" evidence="9"/>
<dbReference type="SMART" id="SM00633">
    <property type="entry name" value="Glyco_10"/>
    <property type="match status" value="1"/>
</dbReference>
<keyword evidence="6 9" id="KW-0119">Carbohydrate metabolism</keyword>
<dbReference type="PANTHER" id="PTHR31490">
    <property type="entry name" value="GLYCOSYL HYDROLASE"/>
    <property type="match status" value="1"/>
</dbReference>
<evidence type="ECO:0000256" key="2">
    <source>
        <dbReference type="ARBA" id="ARBA00007495"/>
    </source>
</evidence>
<feature type="signal peptide" evidence="10">
    <location>
        <begin position="1"/>
        <end position="19"/>
    </location>
</feature>
<keyword evidence="7 9" id="KW-0326">Glycosidase</keyword>
<dbReference type="SUPFAM" id="SSF51445">
    <property type="entry name" value="(Trans)glycosidases"/>
    <property type="match status" value="1"/>
</dbReference>
<keyword evidence="8 9" id="KW-0624">Polysaccharide degradation</keyword>
<sequence precursor="true">MPKPLTTTLCLLLIGLWMAGNTSTSLGDPGVMTINNVTPAVVVGWDLDTTWQTTGGELDRATVTRPRADAQTPDEITSIIQLDIPGNIKQRWAIQLRAENQTAIRKGDTLLASFSMRCVKSMNGSAYAGIALERAGEPYDKSIHLELSAPQIWQHYNIPFTAHDSFEPGEAQLVLQLGFDTQTVQIANARLLNYADKLSLTDLPAIEFTYPGQEADAPWRAQAEARIERLRKADLNIIVTDNRGRPLPDAHVSIHLDNHRFIFGTAVALGGIVNDTPDDRKYREILKQNFNHVVFENAMKWKNHGIGTPEQIDDALAWLSDNNLPVRGHVLIWPGWNVIPEDVRALENDPETLRAVVNDRVRSTASRYRGRITDWDVMNEPFTNHDLMDILGYGEMAEWFRQAELGDPDAPRFINDYGILAAGARPTRHQEHYEQTIQRLIDEGAPIDGIGMQGHFGWNLTGPERLLEILDRFAAFGLPIRVTEFDIDITDRQLQADYTRDFMTTLFSHASVDGILIWGFWENRHWRSTAALYNADWTPRPHALVWQDLIHNHWHTNESATTDRRGRVTLRGFHGDYTVTISHDNRTSTHKATINPGENTLTIELD</sequence>
<gene>
    <name evidence="12" type="primary">xynZ_2</name>
    <name evidence="12" type="ORF">Pan265_18980</name>
</gene>
<evidence type="ECO:0000256" key="9">
    <source>
        <dbReference type="RuleBase" id="RU361174"/>
    </source>
</evidence>
<evidence type="ECO:0000256" key="1">
    <source>
        <dbReference type="ARBA" id="ARBA00000681"/>
    </source>
</evidence>
<dbReference type="SUPFAM" id="SSF49785">
    <property type="entry name" value="Galactose-binding domain-like"/>
    <property type="match status" value="1"/>
</dbReference>
<evidence type="ECO:0000256" key="5">
    <source>
        <dbReference type="ARBA" id="ARBA00022801"/>
    </source>
</evidence>
<dbReference type="KEGG" id="mcad:Pan265_18980"/>
<dbReference type="PRINTS" id="PR00134">
    <property type="entry name" value="GLHYDRLASE10"/>
</dbReference>
<feature type="domain" description="GH10" evidence="11">
    <location>
        <begin position="273"/>
        <end position="549"/>
    </location>
</feature>
<dbReference type="PROSITE" id="PS51760">
    <property type="entry name" value="GH10_2"/>
    <property type="match status" value="1"/>
</dbReference>
<accession>A0A518BYJ4</accession>
<dbReference type="RefSeq" id="WP_145446220.1">
    <property type="nucleotide sequence ID" value="NZ_CP036280.1"/>
</dbReference>
<dbReference type="OrthoDB" id="9809277at2"/>
<keyword evidence="4 10" id="KW-0732">Signal</keyword>
<dbReference type="Gene3D" id="3.20.20.80">
    <property type="entry name" value="Glycosidases"/>
    <property type="match status" value="1"/>
</dbReference>
<dbReference type="InterPro" id="IPR008979">
    <property type="entry name" value="Galactose-bd-like_sf"/>
</dbReference>